<dbReference type="AlphaFoldDB" id="A0A6J4LIV7"/>
<dbReference type="SUPFAM" id="SSF51445">
    <property type="entry name" value="(Trans)glycosidases"/>
    <property type="match status" value="1"/>
</dbReference>
<gene>
    <name evidence="3" type="ORF">AVDCRST_MAG29-1152</name>
</gene>
<dbReference type="InterPro" id="IPR006047">
    <property type="entry name" value="GH13_cat_dom"/>
</dbReference>
<dbReference type="Pfam" id="PF00128">
    <property type="entry name" value="Alpha-amylase"/>
    <property type="match status" value="1"/>
</dbReference>
<keyword evidence="3" id="KW-0326">Glycosidase</keyword>
<dbReference type="InterPro" id="IPR045857">
    <property type="entry name" value="O16G_dom_2"/>
</dbReference>
<dbReference type="CDD" id="cd11332">
    <property type="entry name" value="AmyAc_OligoGlu_TS"/>
    <property type="match status" value="1"/>
</dbReference>
<dbReference type="GO" id="GO:0004558">
    <property type="term" value="F:alpha-1,4-glucosidase activity"/>
    <property type="evidence" value="ECO:0007669"/>
    <property type="project" value="UniProtKB-EC"/>
</dbReference>
<evidence type="ECO:0000259" key="2">
    <source>
        <dbReference type="SMART" id="SM00642"/>
    </source>
</evidence>
<proteinExistence type="inferred from homology"/>
<evidence type="ECO:0000256" key="1">
    <source>
        <dbReference type="ARBA" id="ARBA00008061"/>
    </source>
</evidence>
<dbReference type="Gene3D" id="3.20.20.80">
    <property type="entry name" value="Glycosidases"/>
    <property type="match status" value="1"/>
</dbReference>
<reference evidence="3" key="1">
    <citation type="submission" date="2020-02" db="EMBL/GenBank/DDBJ databases">
        <authorList>
            <person name="Meier V. D."/>
        </authorList>
    </citation>
    <scope>NUCLEOTIDE SEQUENCE</scope>
    <source>
        <strain evidence="3">AVDCRST_MAG29</strain>
    </source>
</reference>
<dbReference type="PANTHER" id="PTHR10357">
    <property type="entry name" value="ALPHA-AMYLASE FAMILY MEMBER"/>
    <property type="match status" value="1"/>
</dbReference>
<evidence type="ECO:0000313" key="3">
    <source>
        <dbReference type="EMBL" id="CAA9332879.1"/>
    </source>
</evidence>
<dbReference type="InterPro" id="IPR017853">
    <property type="entry name" value="GH"/>
</dbReference>
<comment type="similarity">
    <text evidence="1">Belongs to the glycosyl hydrolase 13 family.</text>
</comment>
<dbReference type="EC" id="3.2.1.20" evidence="3"/>
<dbReference type="PANTHER" id="PTHR10357:SF179">
    <property type="entry name" value="NEUTRAL AND BASIC AMINO ACID TRANSPORT PROTEIN RBAT"/>
    <property type="match status" value="1"/>
</dbReference>
<accession>A0A6J4LIV7</accession>
<dbReference type="Gene3D" id="3.90.400.10">
    <property type="entry name" value="Oligo-1,6-glucosidase, Domain 2"/>
    <property type="match status" value="1"/>
</dbReference>
<sequence length="522" mass="56740">MRSFTDADGNGVGDIPGITSRLPYLADLGVDAVWLTPFYRSPQADHGYDVADYCDVDPLFGTLGDVDTLMAAAHAAGLRVLVDVVPNHSSDQHRWFQQALAAAPGSPERARYLFRDGRGPEGATPPNNWESIFGGPAWTRVPDGQWYLHLFDARQPDFDWGNPEVGDEFERVLRFWLDRGVDGFRIDVAHGLVKADGLPDLRPDQLAAARSGDLEDILVLAERPYWDQPGVHDVYRRWHRVLADYPGDRMAIAEAWVATEEAMARYLRPDELQQCFNFHWLEAPWSAPAFRQVVRETFAAVDPVGATPTWVLSNHDVTRPATRYGGGHTGLARARAAAMAMLALPGSAYLYAGEELGLPQVDVDPAARQDPVWLRGGGHGRDGCRVPLPWSGTSPPYGFGPDGTLPWLPQPPEWASLSVEAQAIDPASTLAFFSAVLAARRDLLPALSASVELMDADLGAEPDVFAFRRPGVDGHPSLVVAVNCGDVDVDAVRYGVPAAASASLERVQAGVLPPDTAAWFSG</sequence>
<dbReference type="GO" id="GO:0009313">
    <property type="term" value="P:oligosaccharide catabolic process"/>
    <property type="evidence" value="ECO:0007669"/>
    <property type="project" value="TreeGrafter"/>
</dbReference>
<organism evidence="3">
    <name type="scientific">uncultured Nocardioidaceae bacterium</name>
    <dbReference type="NCBI Taxonomy" id="253824"/>
    <lineage>
        <taxon>Bacteria</taxon>
        <taxon>Bacillati</taxon>
        <taxon>Actinomycetota</taxon>
        <taxon>Actinomycetes</taxon>
        <taxon>Propionibacteriales</taxon>
        <taxon>Nocardioidaceae</taxon>
        <taxon>environmental samples</taxon>
    </lineage>
</organism>
<name>A0A6J4LIV7_9ACTN</name>
<feature type="domain" description="Glycosyl hydrolase family 13 catalytic" evidence="2">
    <location>
        <begin position="1"/>
        <end position="385"/>
    </location>
</feature>
<protein>
    <submittedName>
        <fullName evidence="3">GH13_30 / GH13_23 / GH13_17 / GH13_31 / GH13_ 40 / GH13 / GH13_29 / GH13_36 / GH13_16 / GH13_35 / G H13_20 / GH13_4 / GH13_2 / GH13_21 / GH13_19 / GH1 3_1 / GH13_26 / GH13_34 / GH13_37</fullName>
        <ecNumber evidence="3">3.2.1.20</ecNumber>
    </submittedName>
</protein>
<dbReference type="EMBL" id="CADCUG010000063">
    <property type="protein sequence ID" value="CAA9332879.1"/>
    <property type="molecule type" value="Genomic_DNA"/>
</dbReference>
<keyword evidence="3" id="KW-0378">Hydrolase</keyword>
<dbReference type="GO" id="GO:0004556">
    <property type="term" value="F:alpha-amylase activity"/>
    <property type="evidence" value="ECO:0007669"/>
    <property type="project" value="TreeGrafter"/>
</dbReference>
<dbReference type="SMART" id="SM00642">
    <property type="entry name" value="Aamy"/>
    <property type="match status" value="1"/>
</dbReference>